<dbReference type="PANTHER" id="PTHR10906">
    <property type="entry name" value="SECY/SEC61-ALPHA FAMILY MEMBER"/>
    <property type="match status" value="1"/>
</dbReference>
<evidence type="ECO:0000256" key="5">
    <source>
        <dbReference type="ARBA" id="ARBA00022927"/>
    </source>
</evidence>
<evidence type="ECO:0000256" key="6">
    <source>
        <dbReference type="ARBA" id="ARBA00022989"/>
    </source>
</evidence>
<evidence type="ECO:0000256" key="1">
    <source>
        <dbReference type="ARBA" id="ARBA00004141"/>
    </source>
</evidence>
<name>A0A0G1XYH9_9BACT</name>
<feature type="transmembrane region" description="Helical" evidence="10">
    <location>
        <begin position="389"/>
        <end position="410"/>
    </location>
</feature>
<dbReference type="Gene3D" id="1.10.3370.10">
    <property type="entry name" value="SecY subunit domain"/>
    <property type="match status" value="1"/>
</dbReference>
<evidence type="ECO:0000256" key="9">
    <source>
        <dbReference type="ARBA" id="ARBA00039733"/>
    </source>
</evidence>
<evidence type="ECO:0000256" key="8">
    <source>
        <dbReference type="ARBA" id="ARBA00023136"/>
    </source>
</evidence>
<evidence type="ECO:0000313" key="15">
    <source>
        <dbReference type="Proteomes" id="UP000034740"/>
    </source>
</evidence>
<proteinExistence type="inferred from homology"/>
<dbReference type="PROSITE" id="PS00756">
    <property type="entry name" value="SECY_2"/>
    <property type="match status" value="1"/>
</dbReference>
<reference evidence="14 15" key="1">
    <citation type="journal article" date="2015" name="Nature">
        <title>rRNA introns, odd ribosomes, and small enigmatic genomes across a large radiation of phyla.</title>
        <authorList>
            <person name="Brown C.T."/>
            <person name="Hug L.A."/>
            <person name="Thomas B.C."/>
            <person name="Sharon I."/>
            <person name="Castelle C.J."/>
            <person name="Singh A."/>
            <person name="Wilkins M.J."/>
            <person name="Williams K.H."/>
            <person name="Banfield J.F."/>
        </authorList>
    </citation>
    <scope>NUCLEOTIDE SEQUENCE [LARGE SCALE GENOMIC DNA]</scope>
</reference>
<dbReference type="GO" id="GO:0065002">
    <property type="term" value="P:intracellular protein transmembrane transport"/>
    <property type="evidence" value="ECO:0007669"/>
    <property type="project" value="UniProtKB-UniRule"/>
</dbReference>
<dbReference type="Pfam" id="PF00344">
    <property type="entry name" value="SecY"/>
    <property type="match status" value="1"/>
</dbReference>
<evidence type="ECO:0000256" key="2">
    <source>
        <dbReference type="ARBA" id="ARBA00005751"/>
    </source>
</evidence>
<keyword evidence="6 10" id="KW-1133">Transmembrane helix</keyword>
<keyword evidence="3 10" id="KW-0813">Transport</keyword>
<evidence type="ECO:0000256" key="13">
    <source>
        <dbReference type="RuleBase" id="RU004349"/>
    </source>
</evidence>
<dbReference type="InterPro" id="IPR002208">
    <property type="entry name" value="SecY/SEC61-alpha"/>
</dbReference>
<comment type="function">
    <text evidence="10 11">The central subunit of the protein translocation channel SecYEG. Consists of two halves formed by TMs 1-5 and 6-10. These two domains form a lateral gate at the front which open onto the bilayer between TMs 2 and 7, and are clamped together by SecE at the back. The channel is closed by both a pore ring composed of hydrophobic SecY resides and a short helix (helix 2A) on the extracellular side of the membrane which forms a plug. The plug probably moves laterally to allow the channel to open. The ring and the pore may move independently.</text>
</comment>
<dbReference type="EMBL" id="LCRO01000001">
    <property type="protein sequence ID" value="KKW36046.1"/>
    <property type="molecule type" value="Genomic_DNA"/>
</dbReference>
<keyword evidence="10" id="KW-1003">Cell membrane</keyword>
<comment type="caution">
    <text evidence="14">The sequence shown here is derived from an EMBL/GenBank/DDBJ whole genome shotgun (WGS) entry which is preliminary data.</text>
</comment>
<dbReference type="GO" id="GO:0006605">
    <property type="term" value="P:protein targeting"/>
    <property type="evidence" value="ECO:0007669"/>
    <property type="project" value="UniProtKB-UniRule"/>
</dbReference>
<keyword evidence="5 10" id="KW-0653">Protein transport</keyword>
<dbReference type="NCBIfam" id="TIGR00967">
    <property type="entry name" value="3a0501s007"/>
    <property type="match status" value="1"/>
</dbReference>
<feature type="transmembrane region" description="Helical" evidence="10">
    <location>
        <begin position="115"/>
        <end position="135"/>
    </location>
</feature>
<dbReference type="AlphaFoldDB" id="A0A0G1XYH9"/>
<evidence type="ECO:0000256" key="4">
    <source>
        <dbReference type="ARBA" id="ARBA00022692"/>
    </source>
</evidence>
<dbReference type="PROSITE" id="PS00755">
    <property type="entry name" value="SECY_1"/>
    <property type="match status" value="1"/>
</dbReference>
<dbReference type="HAMAP" id="MF_01465">
    <property type="entry name" value="SecY"/>
    <property type="match status" value="1"/>
</dbReference>
<keyword evidence="8 10" id="KW-0472">Membrane</keyword>
<dbReference type="PIRSF" id="PIRSF004557">
    <property type="entry name" value="SecY"/>
    <property type="match status" value="1"/>
</dbReference>
<dbReference type="InterPro" id="IPR023201">
    <property type="entry name" value="SecY_dom_sf"/>
</dbReference>
<evidence type="ECO:0000256" key="11">
    <source>
        <dbReference type="RuleBase" id="RU000537"/>
    </source>
</evidence>
<comment type="similarity">
    <text evidence="2 10 13">Belongs to the SecY/SEC61-alpha family.</text>
</comment>
<organism evidence="14 15">
    <name type="scientific">Candidatus Adlerbacteria bacterium GW2011_GWA1_54_10</name>
    <dbReference type="NCBI Taxonomy" id="1618605"/>
    <lineage>
        <taxon>Bacteria</taxon>
        <taxon>Candidatus Adleribacteriota</taxon>
    </lineage>
</organism>
<comment type="subcellular location">
    <subcellularLocation>
        <location evidence="10">Cell membrane</location>
        <topology evidence="10">Multi-pass membrane protein</topology>
    </subcellularLocation>
    <subcellularLocation>
        <location evidence="1 12">Membrane</location>
        <topology evidence="1 12">Multi-pass membrane protein</topology>
    </subcellularLocation>
</comment>
<gene>
    <name evidence="10" type="primary">secY</name>
    <name evidence="14" type="ORF">UY83_C0001G0077</name>
</gene>
<keyword evidence="4 10" id="KW-0812">Transmembrane</keyword>
<keyword evidence="7 10" id="KW-0811">Translocation</keyword>
<dbReference type="PATRIC" id="fig|1618605.3.peg.81"/>
<feature type="transmembrane region" description="Helical" evidence="10">
    <location>
        <begin position="259"/>
        <end position="276"/>
    </location>
</feature>
<evidence type="ECO:0000256" key="10">
    <source>
        <dbReference type="HAMAP-Rule" id="MF_01465"/>
    </source>
</evidence>
<evidence type="ECO:0000256" key="7">
    <source>
        <dbReference type="ARBA" id="ARBA00023010"/>
    </source>
</evidence>
<dbReference type="FunFam" id="1.10.3370.10:FF:000001">
    <property type="entry name" value="Preprotein translocase subunit SecY"/>
    <property type="match status" value="1"/>
</dbReference>
<feature type="transmembrane region" description="Helical" evidence="10">
    <location>
        <begin position="204"/>
        <end position="227"/>
    </location>
</feature>
<dbReference type="GO" id="GO:0005886">
    <property type="term" value="C:plasma membrane"/>
    <property type="evidence" value="ECO:0007669"/>
    <property type="project" value="UniProtKB-SubCell"/>
</dbReference>
<dbReference type="GO" id="GO:0043952">
    <property type="term" value="P:protein transport by the Sec complex"/>
    <property type="evidence" value="ECO:0007669"/>
    <property type="project" value="UniProtKB-UniRule"/>
</dbReference>
<sequence length="422" mass="45654">MSFTQKLALLFSDAGLRNRLLFVIGALAIFRVFAVIPIPGVNAAQLQLFLQGNQFFGLLNLFSGGGLSSLSIMMLGVGPYITASIVMQLLTMMIPRFKQLYQEEGEIGRKKFSQYSRLLTLPIAIIQGFSLLILLERQGIMPDLSPLSFAINLIVVTAGSVLLMWIGELISEYGLGNGVSIVIFAGIVARLPQDIAQALFTFDAAQIPVYLGFIAAALLVTAAVVAITEAERPVPVTYAKRVRGMKFFGGSSTYLPLRLNQAGVIPIIFALSFLLLPQMFATFFASSTIGALSAVSGFILGVLNNLPVYGMLYFLLVFLFTYFYTAVTFDPHQIAENLQKNGAFIPGVRPGGSTTEYLGRVITRITFVGALFLGVIAVLPIIMQSVTGIQTLALGGTALLIVVSVILDLARRIDAQLSIREY</sequence>
<dbReference type="InterPro" id="IPR026593">
    <property type="entry name" value="SecY"/>
</dbReference>
<evidence type="ECO:0000256" key="3">
    <source>
        <dbReference type="ARBA" id="ARBA00022448"/>
    </source>
</evidence>
<feature type="transmembrane region" description="Helical" evidence="10">
    <location>
        <begin position="20"/>
        <end position="38"/>
    </location>
</feature>
<comment type="subunit">
    <text evidence="10">Component of the Sec protein translocase complex. Heterotrimer consisting of SecY, SecE and SecG subunits. The heterotrimers can form oligomers, although 1 heterotrimer is thought to be able to translocate proteins. Interacts with the ribosome. Interacts with SecDF, and other proteins may be involved. Interacts with SecA.</text>
</comment>
<dbReference type="InterPro" id="IPR030659">
    <property type="entry name" value="SecY_CS"/>
</dbReference>
<accession>A0A0G1XYH9</accession>
<feature type="transmembrane region" description="Helical" evidence="10">
    <location>
        <begin position="74"/>
        <end position="95"/>
    </location>
</feature>
<evidence type="ECO:0000256" key="12">
    <source>
        <dbReference type="RuleBase" id="RU003484"/>
    </source>
</evidence>
<dbReference type="PRINTS" id="PR00303">
    <property type="entry name" value="SECYTRNLCASE"/>
</dbReference>
<protein>
    <recommendedName>
        <fullName evidence="9 10">Protein translocase subunit SecY</fullName>
    </recommendedName>
</protein>
<feature type="transmembrane region" description="Helical" evidence="10">
    <location>
        <begin position="173"/>
        <end position="192"/>
    </location>
</feature>
<dbReference type="Proteomes" id="UP000034740">
    <property type="component" value="Unassembled WGS sequence"/>
</dbReference>
<feature type="transmembrane region" description="Helical" evidence="10">
    <location>
        <begin position="361"/>
        <end position="383"/>
    </location>
</feature>
<feature type="transmembrane region" description="Helical" evidence="10">
    <location>
        <begin position="309"/>
        <end position="329"/>
    </location>
</feature>
<evidence type="ECO:0000313" key="14">
    <source>
        <dbReference type="EMBL" id="KKW36046.1"/>
    </source>
</evidence>
<dbReference type="SUPFAM" id="SSF103491">
    <property type="entry name" value="Preprotein translocase SecY subunit"/>
    <property type="match status" value="1"/>
</dbReference>
<feature type="transmembrane region" description="Helical" evidence="10">
    <location>
        <begin position="147"/>
        <end position="167"/>
    </location>
</feature>